<feature type="compositionally biased region" description="Acidic residues" evidence="1">
    <location>
        <begin position="338"/>
        <end position="353"/>
    </location>
</feature>
<accession>A0AA38JC13</accession>
<dbReference type="Proteomes" id="UP001176059">
    <property type="component" value="Unassembled WGS sequence"/>
</dbReference>
<keyword evidence="3" id="KW-1185">Reference proteome</keyword>
<sequence>MSKNNVSLPQNKNAINATRSVKLVRRPTSIARNLSSSADIPLFLPDIDKDVSYNESNASSEDFNPRRSQSNVPSVDSVLEASPSRNARRPKHQEGDRSDKKANKVEDVDQPRVRTAKKHEKEKENQIKDDILTAAPPNLAITSTASAASRSFSHSRRLPPSPPSLFFAVPSDDLRHYDSNHRPKPKPRARVDGNYTKRQIAEDVQAHKLMTPDSIVKSTTATKTYGRRARDMDDERSGGLEIEHLDKKRRQSLPLIRQWDGALRSGGGQGARGPLQTRKKRRMTFSLFETMSANALNVQSAAGFGLSQEEEVEKNKNGNGKGGEEQSETEENHISAQELDEDGGEGEPVDENESWYSSTESDFRED</sequence>
<feature type="compositionally biased region" description="Polar residues" evidence="1">
    <location>
        <begin position="1"/>
        <end position="19"/>
    </location>
</feature>
<proteinExistence type="predicted"/>
<organism evidence="2 3">
    <name type="scientific">Lentinula guzmanii</name>
    <dbReference type="NCBI Taxonomy" id="2804957"/>
    <lineage>
        <taxon>Eukaryota</taxon>
        <taxon>Fungi</taxon>
        <taxon>Dikarya</taxon>
        <taxon>Basidiomycota</taxon>
        <taxon>Agaricomycotina</taxon>
        <taxon>Agaricomycetes</taxon>
        <taxon>Agaricomycetidae</taxon>
        <taxon>Agaricales</taxon>
        <taxon>Marasmiineae</taxon>
        <taxon>Omphalotaceae</taxon>
        <taxon>Lentinula</taxon>
    </lineage>
</organism>
<feature type="region of interest" description="Disordered" evidence="1">
    <location>
        <begin position="260"/>
        <end position="279"/>
    </location>
</feature>
<feature type="region of interest" description="Disordered" evidence="1">
    <location>
        <begin position="306"/>
        <end position="366"/>
    </location>
</feature>
<evidence type="ECO:0000256" key="1">
    <source>
        <dbReference type="SAM" id="MobiDB-lite"/>
    </source>
</evidence>
<comment type="caution">
    <text evidence="2">The sequence shown here is derived from an EMBL/GenBank/DDBJ whole genome shotgun (WGS) entry which is preliminary data.</text>
</comment>
<feature type="compositionally biased region" description="Basic and acidic residues" evidence="1">
    <location>
        <begin position="92"/>
        <end position="112"/>
    </location>
</feature>
<evidence type="ECO:0000313" key="2">
    <source>
        <dbReference type="EMBL" id="KAJ3733691.1"/>
    </source>
</evidence>
<evidence type="ECO:0000313" key="3">
    <source>
        <dbReference type="Proteomes" id="UP001176059"/>
    </source>
</evidence>
<protein>
    <submittedName>
        <fullName evidence="2">Uncharacterized protein</fullName>
    </submittedName>
</protein>
<feature type="compositionally biased region" description="Basic and acidic residues" evidence="1">
    <location>
        <begin position="119"/>
        <end position="131"/>
    </location>
</feature>
<dbReference type="AlphaFoldDB" id="A0AA38JC13"/>
<name>A0AA38JC13_9AGAR</name>
<dbReference type="EMBL" id="JANVFO010000016">
    <property type="protein sequence ID" value="KAJ3733691.1"/>
    <property type="molecule type" value="Genomic_DNA"/>
</dbReference>
<feature type="region of interest" description="Disordered" evidence="1">
    <location>
        <begin position="1"/>
        <end position="20"/>
    </location>
</feature>
<reference evidence="2" key="1">
    <citation type="submission" date="2022-08" db="EMBL/GenBank/DDBJ databases">
        <authorList>
            <consortium name="DOE Joint Genome Institute"/>
            <person name="Min B."/>
            <person name="Sierra-Patev S."/>
            <person name="Naranjo-Ortiz M."/>
            <person name="Looney B."/>
            <person name="Konkel Z."/>
            <person name="Slot J.C."/>
            <person name="Sakamoto Y."/>
            <person name="Steenwyk J.L."/>
            <person name="Rokas A."/>
            <person name="Carro J."/>
            <person name="Camarero S."/>
            <person name="Ferreira P."/>
            <person name="Molpeceres G."/>
            <person name="Ruiz-duenas F.J."/>
            <person name="Serrano A."/>
            <person name="Henrissat B."/>
            <person name="Drula E."/>
            <person name="Hughes K.W."/>
            <person name="Mata J.L."/>
            <person name="Ishikawa N.K."/>
            <person name="Vargas-Isla R."/>
            <person name="Ushijima S."/>
            <person name="Smith C.A."/>
            <person name="Ahrendt S."/>
            <person name="Andreopoulos W."/>
            <person name="He G."/>
            <person name="LaButti K."/>
            <person name="Lipzen A."/>
            <person name="Ng V."/>
            <person name="Riley R."/>
            <person name="Sandor L."/>
            <person name="Barry K."/>
            <person name="Martinez A.T."/>
            <person name="Xiao Y."/>
            <person name="Gibbons J.G."/>
            <person name="Terashima K."/>
            <person name="Hibbett D.S."/>
            <person name="Grigoriev I.V."/>
        </authorList>
    </citation>
    <scope>NUCLEOTIDE SEQUENCE</scope>
    <source>
        <strain evidence="2">ET3784</strain>
    </source>
</reference>
<reference evidence="2" key="2">
    <citation type="journal article" date="2023" name="Proc. Natl. Acad. Sci. U.S.A.">
        <title>A global phylogenomic analysis of the shiitake genus Lentinula.</title>
        <authorList>
            <person name="Sierra-Patev S."/>
            <person name="Min B."/>
            <person name="Naranjo-Ortiz M."/>
            <person name="Looney B."/>
            <person name="Konkel Z."/>
            <person name="Slot J.C."/>
            <person name="Sakamoto Y."/>
            <person name="Steenwyk J.L."/>
            <person name="Rokas A."/>
            <person name="Carro J."/>
            <person name="Camarero S."/>
            <person name="Ferreira P."/>
            <person name="Molpeceres G."/>
            <person name="Ruiz-Duenas F.J."/>
            <person name="Serrano A."/>
            <person name="Henrissat B."/>
            <person name="Drula E."/>
            <person name="Hughes K.W."/>
            <person name="Mata J.L."/>
            <person name="Ishikawa N.K."/>
            <person name="Vargas-Isla R."/>
            <person name="Ushijima S."/>
            <person name="Smith C.A."/>
            <person name="Donoghue J."/>
            <person name="Ahrendt S."/>
            <person name="Andreopoulos W."/>
            <person name="He G."/>
            <person name="LaButti K."/>
            <person name="Lipzen A."/>
            <person name="Ng V."/>
            <person name="Riley R."/>
            <person name="Sandor L."/>
            <person name="Barry K."/>
            <person name="Martinez A.T."/>
            <person name="Xiao Y."/>
            <person name="Gibbons J.G."/>
            <person name="Terashima K."/>
            <person name="Grigoriev I.V."/>
            <person name="Hibbett D."/>
        </authorList>
    </citation>
    <scope>NUCLEOTIDE SEQUENCE</scope>
    <source>
        <strain evidence="2">ET3784</strain>
    </source>
</reference>
<feature type="region of interest" description="Disordered" evidence="1">
    <location>
        <begin position="55"/>
        <end position="133"/>
    </location>
</feature>
<gene>
    <name evidence="2" type="ORF">DFJ43DRAFT_1137773</name>
</gene>
<feature type="compositionally biased region" description="Polar residues" evidence="1">
    <location>
        <begin position="55"/>
        <end position="74"/>
    </location>
</feature>